<evidence type="ECO:0000259" key="21">
    <source>
        <dbReference type="PROSITE" id="PS50235"/>
    </source>
</evidence>
<evidence type="ECO:0000256" key="6">
    <source>
        <dbReference type="ARBA" id="ARBA00022614"/>
    </source>
</evidence>
<evidence type="ECO:0000256" key="3">
    <source>
        <dbReference type="ARBA" id="ARBA00009085"/>
    </source>
</evidence>
<evidence type="ECO:0000256" key="15">
    <source>
        <dbReference type="ARBA" id="ARBA00023136"/>
    </source>
</evidence>
<dbReference type="Proteomes" id="UP000290289">
    <property type="component" value="Chromosome 2"/>
</dbReference>
<feature type="region of interest" description="Disordered" evidence="18">
    <location>
        <begin position="516"/>
        <end position="687"/>
    </location>
</feature>
<keyword evidence="15 19" id="KW-0472">Membrane</keyword>
<dbReference type="SUPFAM" id="SSF54001">
    <property type="entry name" value="Cysteine proteinases"/>
    <property type="match status" value="1"/>
</dbReference>
<evidence type="ECO:0000256" key="8">
    <source>
        <dbReference type="ARBA" id="ARBA00022729"/>
    </source>
</evidence>
<dbReference type="Gene3D" id="2.40.50.140">
    <property type="entry name" value="Nucleic acid-binding proteins"/>
    <property type="match status" value="1"/>
</dbReference>
<keyword evidence="7 19" id="KW-0812">Transmembrane</keyword>
<evidence type="ECO:0000256" key="12">
    <source>
        <dbReference type="ARBA" id="ARBA00022917"/>
    </source>
</evidence>
<dbReference type="InterPro" id="IPR055414">
    <property type="entry name" value="LRR_R13L4/SHOC2-like"/>
</dbReference>
<dbReference type="Gene3D" id="3.80.10.10">
    <property type="entry name" value="Ribonuclease Inhibitor"/>
    <property type="match status" value="3"/>
</dbReference>
<dbReference type="InterPro" id="IPR008991">
    <property type="entry name" value="Translation_prot_SH3-like_sf"/>
</dbReference>
<feature type="region of interest" description="Disordered" evidence="18">
    <location>
        <begin position="1"/>
        <end position="25"/>
    </location>
</feature>
<keyword evidence="10" id="KW-0547">Nucleotide-binding</keyword>
<keyword evidence="16" id="KW-0675">Receptor</keyword>
<dbReference type="InterPro" id="IPR011009">
    <property type="entry name" value="Kinase-like_dom_sf"/>
</dbReference>
<evidence type="ECO:0000256" key="1">
    <source>
        <dbReference type="ARBA" id="ARBA00004479"/>
    </source>
</evidence>
<dbReference type="SMART" id="SM00369">
    <property type="entry name" value="LRR_TYP"/>
    <property type="match status" value="6"/>
</dbReference>
<evidence type="ECO:0000256" key="4">
    <source>
        <dbReference type="ARBA" id="ARBA00022540"/>
    </source>
</evidence>
<dbReference type="FunFam" id="3.30.200.20:FF:000466">
    <property type="entry name" value="Putative LRR receptor-like serine/threonine-protein kinase"/>
    <property type="match status" value="1"/>
</dbReference>
<dbReference type="Pfam" id="PF00443">
    <property type="entry name" value="UCH"/>
    <property type="match status" value="1"/>
</dbReference>
<evidence type="ECO:0000256" key="2">
    <source>
        <dbReference type="ARBA" id="ARBA00006016"/>
    </source>
</evidence>
<keyword evidence="13 19" id="KW-1133">Transmembrane helix</keyword>
<dbReference type="GO" id="GO:0016020">
    <property type="term" value="C:membrane"/>
    <property type="evidence" value="ECO:0007669"/>
    <property type="project" value="UniProtKB-SubCell"/>
</dbReference>
<dbReference type="EMBL" id="RDQH01000328">
    <property type="protein sequence ID" value="RXI05571.1"/>
    <property type="molecule type" value="Genomic_DNA"/>
</dbReference>
<keyword evidence="14" id="KW-0385">Hypusine</keyword>
<reference evidence="22 23" key="1">
    <citation type="submission" date="2018-10" db="EMBL/GenBank/DDBJ databases">
        <title>A high-quality apple genome assembly.</title>
        <authorList>
            <person name="Hu J."/>
        </authorList>
    </citation>
    <scope>NUCLEOTIDE SEQUENCE [LARGE SCALE GENOMIC DNA]</scope>
    <source>
        <strain evidence="23">cv. HFTH1</strain>
        <tissue evidence="22">Young leaf</tissue>
    </source>
</reference>
<dbReference type="PROSITE" id="PS00973">
    <property type="entry name" value="USP_2"/>
    <property type="match status" value="1"/>
</dbReference>
<dbReference type="Pfam" id="PF07714">
    <property type="entry name" value="PK_Tyr_Ser-Thr"/>
    <property type="match status" value="1"/>
</dbReference>
<dbReference type="InterPro" id="IPR012340">
    <property type="entry name" value="NA-bd_OB-fold"/>
</dbReference>
<keyword evidence="23" id="KW-1185">Reference proteome</keyword>
<feature type="compositionally biased region" description="Basic and acidic residues" evidence="18">
    <location>
        <begin position="665"/>
        <end position="680"/>
    </location>
</feature>
<evidence type="ECO:0000256" key="13">
    <source>
        <dbReference type="ARBA" id="ARBA00022989"/>
    </source>
</evidence>
<dbReference type="Pfam" id="PF00560">
    <property type="entry name" value="LRR_1"/>
    <property type="match status" value="2"/>
</dbReference>
<dbReference type="SUPFAM" id="SSF52058">
    <property type="entry name" value="L domain-like"/>
    <property type="match status" value="1"/>
</dbReference>
<dbReference type="CDD" id="cd04468">
    <property type="entry name" value="S1_eIF5A"/>
    <property type="match status" value="1"/>
</dbReference>
<dbReference type="GO" id="GO:0003746">
    <property type="term" value="F:translation elongation factor activity"/>
    <property type="evidence" value="ECO:0007669"/>
    <property type="project" value="InterPro"/>
</dbReference>
<feature type="compositionally biased region" description="Low complexity" evidence="18">
    <location>
        <begin position="469"/>
        <end position="482"/>
    </location>
</feature>
<dbReference type="InterPro" id="IPR028889">
    <property type="entry name" value="USP"/>
</dbReference>
<keyword evidence="6" id="KW-0433">Leucine-rich repeat</keyword>
<dbReference type="GO" id="GO:0004843">
    <property type="term" value="F:cysteine-type deubiquitinase activity"/>
    <property type="evidence" value="ECO:0007669"/>
    <property type="project" value="InterPro"/>
</dbReference>
<dbReference type="Gene3D" id="3.30.200.20">
    <property type="entry name" value="Phosphorylase Kinase, domain 1"/>
    <property type="match status" value="1"/>
</dbReference>
<feature type="region of interest" description="Disordered" evidence="18">
    <location>
        <begin position="961"/>
        <end position="981"/>
    </location>
</feature>
<dbReference type="PROSITE" id="PS50235">
    <property type="entry name" value="USP_3"/>
    <property type="match status" value="1"/>
</dbReference>
<comment type="subcellular location">
    <subcellularLocation>
        <location evidence="1">Membrane</location>
        <topology evidence="1">Single-pass type I membrane protein</topology>
    </subcellularLocation>
</comment>
<feature type="compositionally biased region" description="Polar residues" evidence="18">
    <location>
        <begin position="454"/>
        <end position="468"/>
    </location>
</feature>
<keyword evidence="5" id="KW-0597">Phosphoprotein</keyword>
<comment type="similarity">
    <text evidence="3">Belongs to the peptidase C19 family.</text>
</comment>
<dbReference type="InterPro" id="IPR003591">
    <property type="entry name" value="Leu-rich_rpt_typical-subtyp"/>
</dbReference>
<dbReference type="GO" id="GO:0043022">
    <property type="term" value="F:ribosome binding"/>
    <property type="evidence" value="ECO:0007669"/>
    <property type="project" value="InterPro"/>
</dbReference>
<evidence type="ECO:0000256" key="7">
    <source>
        <dbReference type="ARBA" id="ARBA00022692"/>
    </source>
</evidence>
<dbReference type="PANTHER" id="PTHR48006:SF20">
    <property type="entry name" value="OS08G0276400 PROTEIN"/>
    <property type="match status" value="1"/>
</dbReference>
<proteinExistence type="inferred from homology"/>
<dbReference type="PROSITE" id="PS50011">
    <property type="entry name" value="PROTEIN_KINASE_DOM"/>
    <property type="match status" value="1"/>
</dbReference>
<evidence type="ECO:0000313" key="23">
    <source>
        <dbReference type="Proteomes" id="UP000290289"/>
    </source>
</evidence>
<dbReference type="PRINTS" id="PR00019">
    <property type="entry name" value="LEURICHRPT"/>
</dbReference>
<feature type="compositionally biased region" description="Low complexity" evidence="18">
    <location>
        <begin position="520"/>
        <end position="532"/>
    </location>
</feature>
<evidence type="ECO:0000256" key="19">
    <source>
        <dbReference type="SAM" id="Phobius"/>
    </source>
</evidence>
<dbReference type="Pfam" id="PF21485">
    <property type="entry name" value="IF5A-like_N"/>
    <property type="match status" value="1"/>
</dbReference>
<gene>
    <name evidence="22" type="ORF">DVH24_017613</name>
</gene>
<dbReference type="InterPro" id="IPR051824">
    <property type="entry name" value="LRR_Rcpt-Like_S/T_Kinase"/>
</dbReference>
<feature type="domain" description="Protein kinase" evidence="20">
    <location>
        <begin position="1560"/>
        <end position="1869"/>
    </location>
</feature>
<dbReference type="Gene3D" id="3.90.70.10">
    <property type="entry name" value="Cysteine proteinases"/>
    <property type="match status" value="1"/>
</dbReference>
<dbReference type="GO" id="GO:0045905">
    <property type="term" value="P:positive regulation of translational termination"/>
    <property type="evidence" value="ECO:0007669"/>
    <property type="project" value="InterPro"/>
</dbReference>
<dbReference type="GO" id="GO:0004674">
    <property type="term" value="F:protein serine/threonine kinase activity"/>
    <property type="evidence" value="ECO:0007669"/>
    <property type="project" value="UniProtKB-EC"/>
</dbReference>
<dbReference type="FunFam" id="3.80.10.10:FF:000041">
    <property type="entry name" value="LRR receptor-like serine/threonine-protein kinase ERECTA"/>
    <property type="match status" value="1"/>
</dbReference>
<evidence type="ECO:0000256" key="5">
    <source>
        <dbReference type="ARBA" id="ARBA00022553"/>
    </source>
</evidence>
<dbReference type="PANTHER" id="PTHR48006">
    <property type="entry name" value="LEUCINE-RICH REPEAT-CONTAINING PROTEIN DDB_G0281931-RELATED"/>
    <property type="match status" value="1"/>
</dbReference>
<evidence type="ECO:0000256" key="16">
    <source>
        <dbReference type="ARBA" id="ARBA00023170"/>
    </source>
</evidence>
<dbReference type="FunFam" id="3.80.10.10:FF:001678">
    <property type="entry name" value="Calmodulin-binding receptor kinase CaMRLK"/>
    <property type="match status" value="1"/>
</dbReference>
<name>A0A498KE05_MALDO</name>
<dbReference type="CDD" id="cd02661">
    <property type="entry name" value="Peptidase_C19E"/>
    <property type="match status" value="1"/>
</dbReference>
<accession>A0A498KE05</accession>
<feature type="compositionally biased region" description="Polar residues" evidence="18">
    <location>
        <begin position="642"/>
        <end position="664"/>
    </location>
</feature>
<feature type="region of interest" description="Disordered" evidence="18">
    <location>
        <begin position="447"/>
        <end position="482"/>
    </location>
</feature>
<dbReference type="NCBIfam" id="TIGR00037">
    <property type="entry name" value="eIF_5A"/>
    <property type="match status" value="1"/>
</dbReference>
<feature type="compositionally biased region" description="Low complexity" evidence="18">
    <location>
        <begin position="550"/>
        <end position="562"/>
    </location>
</feature>
<dbReference type="SUPFAM" id="SSF50104">
    <property type="entry name" value="Translation proteins SH3-like domain"/>
    <property type="match status" value="1"/>
</dbReference>
<dbReference type="InterPro" id="IPR018200">
    <property type="entry name" value="USP_CS"/>
</dbReference>
<protein>
    <recommendedName>
        <fullName evidence="24">Protein kinase domain-containing protein</fullName>
    </recommendedName>
</protein>
<dbReference type="InterPro" id="IPR020189">
    <property type="entry name" value="IF5A_C"/>
</dbReference>
<dbReference type="PROSITE" id="PS51450">
    <property type="entry name" value="LRR"/>
    <property type="match status" value="2"/>
</dbReference>
<dbReference type="SMART" id="SM01376">
    <property type="entry name" value="eIF-5a"/>
    <property type="match status" value="1"/>
</dbReference>
<dbReference type="STRING" id="3750.A0A498KE05"/>
<dbReference type="InterPro" id="IPR001611">
    <property type="entry name" value="Leu-rich_rpt"/>
</dbReference>
<feature type="compositionally biased region" description="Polar residues" evidence="18">
    <location>
        <begin position="802"/>
        <end position="811"/>
    </location>
</feature>
<dbReference type="InterPro" id="IPR019769">
    <property type="entry name" value="Trans_elong_IF5A_hypusine_site"/>
</dbReference>
<dbReference type="Gene3D" id="2.30.30.30">
    <property type="match status" value="1"/>
</dbReference>
<dbReference type="InterPro" id="IPR001394">
    <property type="entry name" value="Peptidase_C19_UCH"/>
</dbReference>
<evidence type="ECO:0000256" key="9">
    <source>
        <dbReference type="ARBA" id="ARBA00022737"/>
    </source>
</evidence>
<feature type="transmembrane region" description="Helical" evidence="19">
    <location>
        <begin position="1471"/>
        <end position="1493"/>
    </location>
</feature>
<dbReference type="GO" id="GO:0003723">
    <property type="term" value="F:RNA binding"/>
    <property type="evidence" value="ECO:0007669"/>
    <property type="project" value="InterPro"/>
</dbReference>
<feature type="compositionally biased region" description="Basic and acidic residues" evidence="18">
    <location>
        <begin position="602"/>
        <end position="614"/>
    </location>
</feature>
<dbReference type="Pfam" id="PF23598">
    <property type="entry name" value="LRR_14"/>
    <property type="match status" value="1"/>
</dbReference>
<keyword evidence="17" id="KW-0325">Glycoprotein</keyword>
<dbReference type="PROSITE" id="PS00302">
    <property type="entry name" value="IF5A_HYPUSINE"/>
    <property type="match status" value="1"/>
</dbReference>
<feature type="compositionally biased region" description="Polar residues" evidence="18">
    <location>
        <begin position="533"/>
        <end position="544"/>
    </location>
</feature>
<sequence>MAELQRQSDGFADLMAESETGSNPLQRRIEFHRARKPFNGLNTGGGDFRLETLNHGSSSSQGQSGLSAKKRDGSEFLENGFDPELSFGITFRRILLDSENGLCNFQGAGLRNMGNTCYLNSVLQCLTYTEPLAAYLQSGKHRNSCHIAGFCALCAIQKHVSLALQSTGRILVPKDLEDAHEYMVNLLESMHKCCLPSGVPSESPSAYEKSLVHKIFGGRLRSQVKCMQCSYCSNKFDPFLDLSLEIFNADSLQKALGNFTAAEQLDGGERQYQCQRCNQKVRALKQMTVQKPPYVLTIHLKRFRAHDPGRKIDRHVKFGPTLDLKPFVSGSYEGDLKYTLYGVLVHCGATTYSGHYYCYVRTSSGMWYSLDDNQPVPSARVLGPEPWSSVLTTWSGSLICGPGFQVYQVSERTVLEQKAYMLFYVRDRRNIIPRKPVEVARKENFNANGAGLKTPSTNNQGSKVPVQNVSVDGRSSGPSSSIVVTQKSTIVPPMVPLLKEASVNCQTMTENMVPMKEPASELSPSLSPFPSSNGGASESKNAAENTVPMKEPVSESSSSVPKNSLKGISIPIPKLGKDMLPSSPTSNGGTSGPENATAAKADANKTDLNERGRSIENGVSSVISPNVKDPESLEAKPIQDETPYNNNVVSSKGDLSTSSGVPSSTKKEGIHTVKSSDEPSSKISQVGSFTSGSAACNVLGEKISDSGQKVVIDESANLPGSSIVADGSLLVKSPDCKRHRKLKKKQLKSKAACMQLRPSLLSRVVLSVQKKKKHKRSKHSSSDTKSLLKEHFMDNSCVYGSGPSTSEQTRSIPLVTPSKRNSKRKGTKSGLKNDADGTDKLWEVKSHRDSLMAVQKGVFRESLGQNGTVLATDKRLQSGNVSSLCSKEKLREMGENDTPLNHKRDRTQNGGIDVLTRGLDETVVARWDGIELPPSHIVESSRAESVSIGYIPDEWDEEYDRGKRKKVRQPKETFGGPNPFQRIATQRSKVKKAKLDRYACNQGISSSRDEKAGESWREGPALKQCGHDDCPGPKKNQAPKILRISWSWTCKTTKSLYDFSAPVCSWKGVSCESNNVIGFEASGLELSGPVPDTTIGKLTKLQTLNLSRNKITGLPSDLWSISSLKHLILSNNQISGSLPNNIGNFGLLETLDVSSNNFSGEIPAGISSLASLRVLKLNGNSFEKSIPSGILSCQSLVWIDLSSNRLNGSLPAGFGAALPKLQVLNLAGNGIHGRGSDFSEMNSITTLNISGNVFQGSVMGVFKELLEVADLSRNRFEGHISKVQFNASYNWSRLVYLDLSENQLNGEILHHWNQSQNLKHLNLAHNRFTRQEFPRSVETFSGLEYLNLSKSSLTSRIPAEISRLSNLNTLDLSENHLIGKIPLLNLRNLQVFDVSHNNLSGEIPVSLLEKLPWMESFNFSYNNLTLCASEISNATLQASFFGSTNSCPIAANPGPFRAPANKAKEHKVLKLALVLTFSMVFLLAGLLFLAVCCRRKTRRWEVKQTSHKEEQSVSGPFSFHTDSTTWVADVKQANSVPVVIFEKPLLNFTFADLLSATSNFDRGTLLAEGKFGPVYRGFLPGGIHVAVKVLVHGSTMTDQEAAREFEYLGRIKHPNLAPLTGYCLAGDQRIAIYDYMENGNIQNLLHDLPLGVLQTTEDWSTDTWEEDNNNGIQNVGSEGLLTSWGFRHKIALGTARALAFLHHGCSPPIIHRDVKASSVYLDYNLEPRLSDFGLAKIFGSGMDEEISRGSPGYMPPEFSQSEYDSPTPKSDVYCFGVVLFELITSKKPFGDDYPEEKDATLVSWVRGLIRKNKGTSAIDPKVRDTGPDDQMEEALKIGYLCTADLPSKRPSMHQIVGLLKDIEQTDSVLCIRCMWSGRGPSGGWITHYRIALVQTRLTLKFHWNPKQLPKGLVLGRGEMSDEEHQFESKADAGASKTYPQQAGTIRKNGYIVIKARPCKVVEVSTSKTGKHGHAKCHFVAIDIFNGKKLEDIVPSSHNCDVPHVNRTDYQLIDISEDGFVSLLTENGNTKDDLRLPTDDSLLTQIKDGFNDGKDLVVTVMSAMGEEQICALKDIVLIGNS</sequence>
<keyword evidence="12" id="KW-0648">Protein biosynthesis</keyword>
<evidence type="ECO:0000256" key="18">
    <source>
        <dbReference type="SAM" id="MobiDB-lite"/>
    </source>
</evidence>
<dbReference type="GO" id="GO:0045901">
    <property type="term" value="P:positive regulation of translational elongation"/>
    <property type="evidence" value="ECO:0007669"/>
    <property type="project" value="InterPro"/>
</dbReference>
<evidence type="ECO:0000256" key="11">
    <source>
        <dbReference type="ARBA" id="ARBA00022840"/>
    </source>
</evidence>
<dbReference type="FunFam" id="2.40.50.140:FF:000034">
    <property type="entry name" value="Eukaryotic translation initiation factor 5A"/>
    <property type="match status" value="1"/>
</dbReference>
<keyword evidence="9" id="KW-0677">Repeat</keyword>
<keyword evidence="11" id="KW-0067">ATP-binding</keyword>
<evidence type="ECO:0000259" key="20">
    <source>
        <dbReference type="PROSITE" id="PS50011"/>
    </source>
</evidence>
<feature type="compositionally biased region" description="Low complexity" evidence="18">
    <location>
        <begin position="581"/>
        <end position="601"/>
    </location>
</feature>
<dbReference type="InterPro" id="IPR038765">
    <property type="entry name" value="Papain-like_cys_pep_sf"/>
</dbReference>
<dbReference type="FunFam" id="2.30.30.30:FF:000012">
    <property type="entry name" value="Eukaryotic translation initiation factor 5A"/>
    <property type="match status" value="1"/>
</dbReference>
<evidence type="ECO:0000256" key="14">
    <source>
        <dbReference type="ARBA" id="ARBA00023071"/>
    </source>
</evidence>
<evidence type="ECO:0000313" key="22">
    <source>
        <dbReference type="EMBL" id="RXI05571.1"/>
    </source>
</evidence>
<dbReference type="SMART" id="SM00220">
    <property type="entry name" value="S_TKc"/>
    <property type="match status" value="1"/>
</dbReference>
<dbReference type="InterPro" id="IPR014722">
    <property type="entry name" value="Rib_uL2_dom2"/>
</dbReference>
<dbReference type="InterPro" id="IPR032675">
    <property type="entry name" value="LRR_dom_sf"/>
</dbReference>
<comment type="caution">
    <text evidence="22">The sequence shown here is derived from an EMBL/GenBank/DDBJ whole genome shotgun (WGS) entry which is preliminary data.</text>
</comment>
<dbReference type="PROSITE" id="PS00972">
    <property type="entry name" value="USP_1"/>
    <property type="match status" value="1"/>
</dbReference>
<dbReference type="InterPro" id="IPR001245">
    <property type="entry name" value="Ser-Thr/Tyr_kinase_cat_dom"/>
</dbReference>
<dbReference type="GO" id="GO:0016579">
    <property type="term" value="P:protein deubiquitination"/>
    <property type="evidence" value="ECO:0007669"/>
    <property type="project" value="InterPro"/>
</dbReference>
<evidence type="ECO:0000256" key="17">
    <source>
        <dbReference type="ARBA" id="ARBA00023180"/>
    </source>
</evidence>
<keyword evidence="4" id="KW-0396">Initiation factor</keyword>
<dbReference type="Gene3D" id="1.10.510.10">
    <property type="entry name" value="Transferase(Phosphotransferase) domain 1"/>
    <property type="match status" value="1"/>
</dbReference>
<dbReference type="SUPFAM" id="SSF50249">
    <property type="entry name" value="Nucleic acid-binding proteins"/>
    <property type="match status" value="1"/>
</dbReference>
<dbReference type="SUPFAM" id="SSF56112">
    <property type="entry name" value="Protein kinase-like (PK-like)"/>
    <property type="match status" value="1"/>
</dbReference>
<comment type="similarity">
    <text evidence="2">Belongs to the eIF-5A family.</text>
</comment>
<evidence type="ECO:0000256" key="10">
    <source>
        <dbReference type="ARBA" id="ARBA00022741"/>
    </source>
</evidence>
<feature type="domain" description="USP" evidence="21">
    <location>
        <begin position="108"/>
        <end position="427"/>
    </location>
</feature>
<dbReference type="GO" id="GO:0005524">
    <property type="term" value="F:ATP binding"/>
    <property type="evidence" value="ECO:0007669"/>
    <property type="project" value="UniProtKB-KW"/>
</dbReference>
<dbReference type="GO" id="GO:0003743">
    <property type="term" value="F:translation initiation factor activity"/>
    <property type="evidence" value="ECO:0007669"/>
    <property type="project" value="UniProtKB-KW"/>
</dbReference>
<feature type="region of interest" description="Disordered" evidence="18">
    <location>
        <begin position="799"/>
        <end position="837"/>
    </location>
</feature>
<dbReference type="InterPro" id="IPR048670">
    <property type="entry name" value="IF5A-like_N"/>
</dbReference>
<dbReference type="FunFam" id="3.90.70.10:FF:000078">
    <property type="entry name" value="Ubiquitin carboxyl-terminal hydrolase 23"/>
    <property type="match status" value="1"/>
</dbReference>
<dbReference type="Pfam" id="PF01287">
    <property type="entry name" value="eIF-5a"/>
    <property type="match status" value="1"/>
</dbReference>
<dbReference type="InterPro" id="IPR000719">
    <property type="entry name" value="Prot_kinase_dom"/>
</dbReference>
<organism evidence="22 23">
    <name type="scientific">Malus domestica</name>
    <name type="common">Apple</name>
    <name type="synonym">Pyrus malus</name>
    <dbReference type="NCBI Taxonomy" id="3750"/>
    <lineage>
        <taxon>Eukaryota</taxon>
        <taxon>Viridiplantae</taxon>
        <taxon>Streptophyta</taxon>
        <taxon>Embryophyta</taxon>
        <taxon>Tracheophyta</taxon>
        <taxon>Spermatophyta</taxon>
        <taxon>Magnoliopsida</taxon>
        <taxon>eudicotyledons</taxon>
        <taxon>Gunneridae</taxon>
        <taxon>Pentapetalae</taxon>
        <taxon>rosids</taxon>
        <taxon>fabids</taxon>
        <taxon>Rosales</taxon>
        <taxon>Rosaceae</taxon>
        <taxon>Amygdaloideae</taxon>
        <taxon>Maleae</taxon>
        <taxon>Malus</taxon>
    </lineage>
</organism>
<evidence type="ECO:0008006" key="24">
    <source>
        <dbReference type="Google" id="ProtNLM"/>
    </source>
</evidence>
<dbReference type="InterPro" id="IPR001884">
    <property type="entry name" value="IF5A-like"/>
</dbReference>
<keyword evidence="8" id="KW-0732">Signal</keyword>
<feature type="compositionally biased region" description="Basic and acidic residues" evidence="18">
    <location>
        <begin position="628"/>
        <end position="639"/>
    </location>
</feature>